<dbReference type="PROSITE" id="PS50268">
    <property type="entry name" value="CADHERIN_2"/>
    <property type="match status" value="1"/>
</dbReference>
<dbReference type="GO" id="GO:0005509">
    <property type="term" value="F:calcium ion binding"/>
    <property type="evidence" value="ECO:0007669"/>
    <property type="project" value="UniProtKB-UniRule"/>
</dbReference>
<evidence type="ECO:0000256" key="1">
    <source>
        <dbReference type="ARBA" id="ARBA00004370"/>
    </source>
</evidence>
<dbReference type="OrthoDB" id="6432472at2759"/>
<feature type="domain" description="Cadherin" evidence="4">
    <location>
        <begin position="2"/>
        <end position="74"/>
    </location>
</feature>
<evidence type="ECO:0000259" key="4">
    <source>
        <dbReference type="PROSITE" id="PS50268"/>
    </source>
</evidence>
<evidence type="ECO:0000313" key="5">
    <source>
        <dbReference type="EMBL" id="GFQ90492.1"/>
    </source>
</evidence>
<protein>
    <recommendedName>
        <fullName evidence="4">Cadherin domain-containing protein</fullName>
    </recommendedName>
</protein>
<reference evidence="5" key="1">
    <citation type="submission" date="2020-07" db="EMBL/GenBank/DDBJ databases">
        <title>Multicomponent nature underlies the extraordinary mechanical properties of spider dragline silk.</title>
        <authorList>
            <person name="Kono N."/>
            <person name="Nakamura H."/>
            <person name="Mori M."/>
            <person name="Yoshida Y."/>
            <person name="Ohtoshi R."/>
            <person name="Malay A.D."/>
            <person name="Moran D.A.P."/>
            <person name="Tomita M."/>
            <person name="Numata K."/>
            <person name="Arakawa K."/>
        </authorList>
    </citation>
    <scope>NUCLEOTIDE SEQUENCE</scope>
</reference>
<dbReference type="Gene3D" id="2.60.40.60">
    <property type="entry name" value="Cadherins"/>
    <property type="match status" value="1"/>
</dbReference>
<dbReference type="InterPro" id="IPR020894">
    <property type="entry name" value="Cadherin_CS"/>
</dbReference>
<keyword evidence="3" id="KW-0106">Calcium</keyword>
<name>A0A8X6FXB7_TRICU</name>
<comment type="subcellular location">
    <subcellularLocation>
        <location evidence="1">Membrane</location>
    </subcellularLocation>
</comment>
<sequence length="126" mass="14072">MYRLSKLHPENYYQRDHHLIDINKTTGALILAQQPDAEDTSFMTFKATCSIENVTFTMMGSVNILDINDNAPTTQLGNTTAYMKLGVKTLVVESVKIYVGDLSDSTDLRLLSAIDSIEWTIKLLIG</sequence>
<evidence type="ECO:0000256" key="2">
    <source>
        <dbReference type="ARBA" id="ARBA00023136"/>
    </source>
</evidence>
<accession>A0A8X6FXB7</accession>
<keyword evidence="2" id="KW-0472">Membrane</keyword>
<dbReference type="PROSITE" id="PS00232">
    <property type="entry name" value="CADHERIN_1"/>
    <property type="match status" value="1"/>
</dbReference>
<dbReference type="Proteomes" id="UP000887116">
    <property type="component" value="Unassembled WGS sequence"/>
</dbReference>
<comment type="caution">
    <text evidence="5">The sequence shown here is derived from an EMBL/GenBank/DDBJ whole genome shotgun (WGS) entry which is preliminary data.</text>
</comment>
<dbReference type="GO" id="GO:0007156">
    <property type="term" value="P:homophilic cell adhesion via plasma membrane adhesion molecules"/>
    <property type="evidence" value="ECO:0007669"/>
    <property type="project" value="InterPro"/>
</dbReference>
<dbReference type="InterPro" id="IPR002126">
    <property type="entry name" value="Cadherin-like_dom"/>
</dbReference>
<dbReference type="AlphaFoldDB" id="A0A8X6FXB7"/>
<dbReference type="EMBL" id="BMAO01013706">
    <property type="protein sequence ID" value="GFQ90492.1"/>
    <property type="molecule type" value="Genomic_DNA"/>
</dbReference>
<organism evidence="5 6">
    <name type="scientific">Trichonephila clavata</name>
    <name type="common">Joro spider</name>
    <name type="synonym">Nephila clavata</name>
    <dbReference type="NCBI Taxonomy" id="2740835"/>
    <lineage>
        <taxon>Eukaryota</taxon>
        <taxon>Metazoa</taxon>
        <taxon>Ecdysozoa</taxon>
        <taxon>Arthropoda</taxon>
        <taxon>Chelicerata</taxon>
        <taxon>Arachnida</taxon>
        <taxon>Araneae</taxon>
        <taxon>Araneomorphae</taxon>
        <taxon>Entelegynae</taxon>
        <taxon>Araneoidea</taxon>
        <taxon>Nephilidae</taxon>
        <taxon>Trichonephila</taxon>
    </lineage>
</organism>
<evidence type="ECO:0000256" key="3">
    <source>
        <dbReference type="PROSITE-ProRule" id="PRU00043"/>
    </source>
</evidence>
<proteinExistence type="predicted"/>
<evidence type="ECO:0000313" key="6">
    <source>
        <dbReference type="Proteomes" id="UP000887116"/>
    </source>
</evidence>
<dbReference type="PRINTS" id="PR00205">
    <property type="entry name" value="CADHERIN"/>
</dbReference>
<dbReference type="GO" id="GO:0005886">
    <property type="term" value="C:plasma membrane"/>
    <property type="evidence" value="ECO:0007669"/>
    <property type="project" value="InterPro"/>
</dbReference>
<keyword evidence="6" id="KW-1185">Reference proteome</keyword>
<gene>
    <name evidence="5" type="ORF">TNCT_612761</name>
</gene>